<accession>A0AA86R3G9</accession>
<comment type="caution">
    <text evidence="1">The sequence shown here is derived from an EMBL/GenBank/DDBJ whole genome shotgun (WGS) entry which is preliminary data.</text>
</comment>
<dbReference type="EMBL" id="CATOUU010000990">
    <property type="protein sequence ID" value="CAI9965387.1"/>
    <property type="molecule type" value="Genomic_DNA"/>
</dbReference>
<name>A0AA86R3G9_9EUKA</name>
<dbReference type="Proteomes" id="UP001642409">
    <property type="component" value="Unassembled WGS sequence"/>
</dbReference>
<evidence type="ECO:0000313" key="3">
    <source>
        <dbReference type="Proteomes" id="UP001642409"/>
    </source>
</evidence>
<keyword evidence="3" id="KW-1185">Reference proteome</keyword>
<dbReference type="EMBL" id="CAXDID020000148">
    <property type="protein sequence ID" value="CAL6041077.1"/>
    <property type="molecule type" value="Genomic_DNA"/>
</dbReference>
<gene>
    <name evidence="2" type="ORF">HINF_LOCUS38730</name>
    <name evidence="1" type="ORF">HINF_LOCUS53032</name>
</gene>
<evidence type="ECO:0000313" key="2">
    <source>
        <dbReference type="EMBL" id="CAL6041077.1"/>
    </source>
</evidence>
<evidence type="ECO:0000313" key="1">
    <source>
        <dbReference type="EMBL" id="CAI9965387.1"/>
    </source>
</evidence>
<reference evidence="2 3" key="2">
    <citation type="submission" date="2024-07" db="EMBL/GenBank/DDBJ databases">
        <authorList>
            <person name="Akdeniz Z."/>
        </authorList>
    </citation>
    <scope>NUCLEOTIDE SEQUENCE [LARGE SCALE GENOMIC DNA]</scope>
</reference>
<protein>
    <submittedName>
        <fullName evidence="2">Hypothetical_protein</fullName>
    </submittedName>
</protein>
<reference evidence="1" key="1">
    <citation type="submission" date="2023-06" db="EMBL/GenBank/DDBJ databases">
        <authorList>
            <person name="Kurt Z."/>
        </authorList>
    </citation>
    <scope>NUCLEOTIDE SEQUENCE</scope>
</reference>
<dbReference type="AlphaFoldDB" id="A0AA86R3G9"/>
<proteinExistence type="predicted"/>
<organism evidence="1">
    <name type="scientific">Hexamita inflata</name>
    <dbReference type="NCBI Taxonomy" id="28002"/>
    <lineage>
        <taxon>Eukaryota</taxon>
        <taxon>Metamonada</taxon>
        <taxon>Diplomonadida</taxon>
        <taxon>Hexamitidae</taxon>
        <taxon>Hexamitinae</taxon>
        <taxon>Hexamita</taxon>
    </lineage>
</organism>
<sequence length="110" mass="12709">MEPIMPIKRNLFLARQSLQRICKRLENLNVNLVRKHHCSTQTHGASLNSLSFVKEECQLVRTRPADFNQSWSLLVAATSRCLIVFYFKQQPKLCHPPDLYLTKDLGNAID</sequence>